<name>A0A8J3TN81_9ACTN</name>
<protein>
    <recommendedName>
        <fullName evidence="2">Methyltransferase type 11 domain-containing protein</fullName>
    </recommendedName>
</protein>
<dbReference type="AlphaFoldDB" id="A0A8J3TN81"/>
<dbReference type="GO" id="GO:0008757">
    <property type="term" value="F:S-adenosylmethionine-dependent methyltransferase activity"/>
    <property type="evidence" value="ECO:0007669"/>
    <property type="project" value="InterPro"/>
</dbReference>
<dbReference type="PANTHER" id="PTHR43317:SF1">
    <property type="entry name" value="THERMOSPERMINE SYNTHASE ACAULIS5"/>
    <property type="match status" value="1"/>
</dbReference>
<dbReference type="Gene3D" id="3.40.50.150">
    <property type="entry name" value="Vaccinia Virus protein VP39"/>
    <property type="match status" value="1"/>
</dbReference>
<organism evidence="3 4">
    <name type="scientific">Planotetraspora mira</name>
    <dbReference type="NCBI Taxonomy" id="58121"/>
    <lineage>
        <taxon>Bacteria</taxon>
        <taxon>Bacillati</taxon>
        <taxon>Actinomycetota</taxon>
        <taxon>Actinomycetes</taxon>
        <taxon>Streptosporangiales</taxon>
        <taxon>Streptosporangiaceae</taxon>
        <taxon>Planotetraspora</taxon>
    </lineage>
</organism>
<gene>
    <name evidence="3" type="ORF">Pmi06nite_23640</name>
</gene>
<dbReference type="EMBL" id="BOOO01000013">
    <property type="protein sequence ID" value="GII28922.1"/>
    <property type="molecule type" value="Genomic_DNA"/>
</dbReference>
<evidence type="ECO:0000313" key="3">
    <source>
        <dbReference type="EMBL" id="GII28922.1"/>
    </source>
</evidence>
<evidence type="ECO:0000313" key="4">
    <source>
        <dbReference type="Proteomes" id="UP000650628"/>
    </source>
</evidence>
<evidence type="ECO:0000259" key="2">
    <source>
        <dbReference type="Pfam" id="PF08241"/>
    </source>
</evidence>
<dbReference type="PANTHER" id="PTHR43317">
    <property type="entry name" value="THERMOSPERMINE SYNTHASE ACAULIS5"/>
    <property type="match status" value="1"/>
</dbReference>
<keyword evidence="4" id="KW-1185">Reference proteome</keyword>
<reference evidence="3 4" key="1">
    <citation type="submission" date="2021-01" db="EMBL/GenBank/DDBJ databases">
        <title>Whole genome shotgun sequence of Planotetraspora mira NBRC 15435.</title>
        <authorList>
            <person name="Komaki H."/>
            <person name="Tamura T."/>
        </authorList>
    </citation>
    <scope>NUCLEOTIDE SEQUENCE [LARGE SCALE GENOMIC DNA]</scope>
    <source>
        <strain evidence="3 4">NBRC 15435</strain>
    </source>
</reference>
<dbReference type="SUPFAM" id="SSF53335">
    <property type="entry name" value="S-adenosyl-L-methionine-dependent methyltransferases"/>
    <property type="match status" value="1"/>
</dbReference>
<dbReference type="Pfam" id="PF08241">
    <property type="entry name" value="Methyltransf_11"/>
    <property type="match status" value="1"/>
</dbReference>
<dbReference type="GO" id="GO:0006596">
    <property type="term" value="P:polyamine biosynthetic process"/>
    <property type="evidence" value="ECO:0007669"/>
    <property type="project" value="UniProtKB-KW"/>
</dbReference>
<evidence type="ECO:0000256" key="1">
    <source>
        <dbReference type="ARBA" id="ARBA00023115"/>
    </source>
</evidence>
<comment type="caution">
    <text evidence="3">The sequence shown here is derived from an EMBL/GenBank/DDBJ whole genome shotgun (WGS) entry which is preliminary data.</text>
</comment>
<accession>A0A8J3TN81</accession>
<dbReference type="NCBIfam" id="NF037959">
    <property type="entry name" value="MFS_SpdSyn"/>
    <property type="match status" value="1"/>
</dbReference>
<keyword evidence="1" id="KW-0620">Polyamine biosynthesis</keyword>
<proteinExistence type="predicted"/>
<dbReference type="InterPro" id="IPR029063">
    <property type="entry name" value="SAM-dependent_MTases_sf"/>
</dbReference>
<feature type="domain" description="Methyltransferase type 11" evidence="2">
    <location>
        <begin position="95"/>
        <end position="198"/>
    </location>
</feature>
<sequence length="300" mass="31969">MQSGPLAGGRVPYITLKEIEVAREKQPLPGRYPVTFGEVELLRDLDRPDGWMLSVGGVPQSYVDLSDPSYLEFSYVQLMATVVDCLPDGPVDAVHVGGGACTFPRYVSASRPGSRHIVVEPDEKLVQLVRDQLRLKSVPRLKVRMLDGRTAVTGLSDGSADLFVLDAFSGATMPVELATTEYMAEVSRILRPAGTLVINVADGSGLAFAKRVVSTVAGVFRHVALLGEPGILRGRRFGNLVIAASTAELPVGPLTRRTAGGLTQARCMWGEDLSKFVAGARPIHDGDAVLAPVPPPAVFG</sequence>
<dbReference type="Proteomes" id="UP000650628">
    <property type="component" value="Unassembled WGS sequence"/>
</dbReference>
<dbReference type="InterPro" id="IPR013216">
    <property type="entry name" value="Methyltransf_11"/>
</dbReference>